<keyword evidence="1" id="KW-0472">Membrane</keyword>
<dbReference type="AlphaFoldDB" id="A0A2T5JCL6"/>
<comment type="caution">
    <text evidence="3">The sequence shown here is derived from an EMBL/GenBank/DDBJ whole genome shotgun (WGS) entry which is preliminary data.</text>
</comment>
<accession>A0A2T5JCL6</accession>
<name>A0A2T5JCL6_9SPHI</name>
<organism evidence="3 4">
    <name type="scientific">Mucilaginibacter yixingensis</name>
    <dbReference type="NCBI Taxonomy" id="1295612"/>
    <lineage>
        <taxon>Bacteria</taxon>
        <taxon>Pseudomonadati</taxon>
        <taxon>Bacteroidota</taxon>
        <taxon>Sphingobacteriia</taxon>
        <taxon>Sphingobacteriales</taxon>
        <taxon>Sphingobacteriaceae</taxon>
        <taxon>Mucilaginibacter</taxon>
    </lineage>
</organism>
<gene>
    <name evidence="3" type="ORF">C8P68_102330</name>
</gene>
<dbReference type="EMBL" id="QAOQ01000002">
    <property type="protein sequence ID" value="PTQ99506.1"/>
    <property type="molecule type" value="Genomic_DNA"/>
</dbReference>
<keyword evidence="1" id="KW-1133">Transmembrane helix</keyword>
<dbReference type="Pfam" id="PF14258">
    <property type="entry name" value="DUF4350"/>
    <property type="match status" value="1"/>
</dbReference>
<dbReference type="RefSeq" id="WP_107827432.1">
    <property type="nucleotide sequence ID" value="NZ_CP160205.1"/>
</dbReference>
<dbReference type="OrthoDB" id="1111222at2"/>
<feature type="domain" description="DUF4350" evidence="2">
    <location>
        <begin position="38"/>
        <end position="219"/>
    </location>
</feature>
<evidence type="ECO:0000313" key="4">
    <source>
        <dbReference type="Proteomes" id="UP000244168"/>
    </source>
</evidence>
<evidence type="ECO:0000259" key="2">
    <source>
        <dbReference type="Pfam" id="PF14258"/>
    </source>
</evidence>
<sequence>MKSLRIYIIVLSALLVVYLVAQYNRPKPVDWSLSYSKDDKIPFGTYVLYNRIGDIMPGARVISYREPFYNVLHNYGTLHGAYVIIADGVNPSKYDTEALSDFVNAGNDVFIATSYLGESLQKKFKLRTQMVLDDKHTPVRLINKYLDSARNYNLGHNAGALYYDQIDTVHATVLGVNKNRRPNFVKYRVGKGNIYFNTNPLFFTNYGILNKDGEAYAAKALSYLKPTNMVIWDQFAALGPDDDDSTMRVFLRYPTLRWAFYLSVFSLLIFTVYEAKRRQRVIPVIEPLRNETADFVTTVGNVYFERHDNADIAIKKINYFADFLRANLQLNANLDDPDFYDRLVQKSGVDAGLVRHLLDHIIYLGQQQTVTDQELIILNNLIDKFYAKTK</sequence>
<proteinExistence type="predicted"/>
<keyword evidence="4" id="KW-1185">Reference proteome</keyword>
<feature type="transmembrane region" description="Helical" evidence="1">
    <location>
        <begin position="255"/>
        <end position="273"/>
    </location>
</feature>
<reference evidence="3 4" key="1">
    <citation type="submission" date="2018-04" db="EMBL/GenBank/DDBJ databases">
        <title>Genomic Encyclopedia of Archaeal and Bacterial Type Strains, Phase II (KMG-II): from individual species to whole genera.</title>
        <authorList>
            <person name="Goeker M."/>
        </authorList>
    </citation>
    <scope>NUCLEOTIDE SEQUENCE [LARGE SCALE GENOMIC DNA]</scope>
    <source>
        <strain evidence="3 4">DSM 26809</strain>
    </source>
</reference>
<protein>
    <submittedName>
        <fullName evidence="3">Uncharacterized protein DUF4350</fullName>
    </submittedName>
</protein>
<evidence type="ECO:0000313" key="3">
    <source>
        <dbReference type="EMBL" id="PTQ99506.1"/>
    </source>
</evidence>
<evidence type="ECO:0000256" key="1">
    <source>
        <dbReference type="SAM" id="Phobius"/>
    </source>
</evidence>
<dbReference type="Proteomes" id="UP000244168">
    <property type="component" value="Unassembled WGS sequence"/>
</dbReference>
<dbReference type="InterPro" id="IPR025646">
    <property type="entry name" value="DUF4350"/>
</dbReference>
<keyword evidence="1" id="KW-0812">Transmembrane</keyword>